<feature type="compositionally biased region" description="Polar residues" evidence="1">
    <location>
        <begin position="108"/>
        <end position="123"/>
    </location>
</feature>
<feature type="compositionally biased region" description="Low complexity" evidence="1">
    <location>
        <begin position="305"/>
        <end position="318"/>
    </location>
</feature>
<dbReference type="Proteomes" id="UP000250140">
    <property type="component" value="Unassembled WGS sequence"/>
</dbReference>
<feature type="compositionally biased region" description="Polar residues" evidence="1">
    <location>
        <begin position="251"/>
        <end position="287"/>
    </location>
</feature>
<proteinExistence type="predicted"/>
<feature type="region of interest" description="Disordered" evidence="1">
    <location>
        <begin position="108"/>
        <end position="170"/>
    </location>
</feature>
<feature type="compositionally biased region" description="Basic and acidic residues" evidence="1">
    <location>
        <begin position="218"/>
        <end position="229"/>
    </location>
</feature>
<feature type="compositionally biased region" description="Basic and acidic residues" evidence="1">
    <location>
        <begin position="436"/>
        <end position="445"/>
    </location>
</feature>
<dbReference type="AlphaFoldDB" id="A0A8E2F565"/>
<evidence type="ECO:0000313" key="2">
    <source>
        <dbReference type="EMBL" id="OCL10331.1"/>
    </source>
</evidence>
<feature type="compositionally biased region" description="Basic and acidic residues" evidence="1">
    <location>
        <begin position="291"/>
        <end position="304"/>
    </location>
</feature>
<protein>
    <submittedName>
        <fullName evidence="2">Uncharacterized protein</fullName>
    </submittedName>
</protein>
<gene>
    <name evidence="2" type="ORF">AOQ84DRAFT_387584</name>
</gene>
<keyword evidence="3" id="KW-1185">Reference proteome</keyword>
<evidence type="ECO:0000256" key="1">
    <source>
        <dbReference type="SAM" id="MobiDB-lite"/>
    </source>
</evidence>
<name>A0A8E2F565_9PEZI</name>
<feature type="region of interest" description="Disordered" evidence="1">
    <location>
        <begin position="189"/>
        <end position="319"/>
    </location>
</feature>
<evidence type="ECO:0000313" key="3">
    <source>
        <dbReference type="Proteomes" id="UP000250140"/>
    </source>
</evidence>
<feature type="region of interest" description="Disordered" evidence="1">
    <location>
        <begin position="484"/>
        <end position="519"/>
    </location>
</feature>
<dbReference type="EMBL" id="KV749262">
    <property type="protein sequence ID" value="OCL10331.1"/>
    <property type="molecule type" value="Genomic_DNA"/>
</dbReference>
<reference evidence="2 3" key="1">
    <citation type="journal article" date="2016" name="Nat. Commun.">
        <title>Ectomycorrhizal ecology is imprinted in the genome of the dominant symbiotic fungus Cenococcum geophilum.</title>
        <authorList>
            <consortium name="DOE Joint Genome Institute"/>
            <person name="Peter M."/>
            <person name="Kohler A."/>
            <person name="Ohm R.A."/>
            <person name="Kuo A."/>
            <person name="Krutzmann J."/>
            <person name="Morin E."/>
            <person name="Arend M."/>
            <person name="Barry K.W."/>
            <person name="Binder M."/>
            <person name="Choi C."/>
            <person name="Clum A."/>
            <person name="Copeland A."/>
            <person name="Grisel N."/>
            <person name="Haridas S."/>
            <person name="Kipfer T."/>
            <person name="LaButti K."/>
            <person name="Lindquist E."/>
            <person name="Lipzen A."/>
            <person name="Maire R."/>
            <person name="Meier B."/>
            <person name="Mihaltcheva S."/>
            <person name="Molinier V."/>
            <person name="Murat C."/>
            <person name="Poggeler S."/>
            <person name="Quandt C.A."/>
            <person name="Sperisen C."/>
            <person name="Tritt A."/>
            <person name="Tisserant E."/>
            <person name="Crous P.W."/>
            <person name="Henrissat B."/>
            <person name="Nehls U."/>
            <person name="Egli S."/>
            <person name="Spatafora J.W."/>
            <person name="Grigoriev I.V."/>
            <person name="Martin F.M."/>
        </authorList>
    </citation>
    <scope>NUCLEOTIDE SEQUENCE [LARGE SCALE GENOMIC DNA]</scope>
    <source>
        <strain evidence="2 3">CBS 207.34</strain>
    </source>
</reference>
<organism evidence="2 3">
    <name type="scientific">Glonium stellatum</name>
    <dbReference type="NCBI Taxonomy" id="574774"/>
    <lineage>
        <taxon>Eukaryota</taxon>
        <taxon>Fungi</taxon>
        <taxon>Dikarya</taxon>
        <taxon>Ascomycota</taxon>
        <taxon>Pezizomycotina</taxon>
        <taxon>Dothideomycetes</taxon>
        <taxon>Pleosporomycetidae</taxon>
        <taxon>Gloniales</taxon>
        <taxon>Gloniaceae</taxon>
        <taxon>Glonium</taxon>
    </lineage>
</organism>
<sequence length="692" mass="76617">MDPQSFYKPRAPTARMSRPKLHPQSDHMQNKSSTSIIDLTAPTPEKTVAECQTTRDDLTRAQGNLSIVKNNVTRKTSSGPRNNDDDDYLPEVEDLISEKHWRKEMGNSSFNTRHATTGQLFDNRSQEGGLPHDGYRSGAGTRVSVNGKDKLATPNTGKPYSGPSHHDAQSLKPTIVDDQAGFTSISSILSNSTASHPGANSESTNGINSSQSPNDQNHYTDESANKPDQEVLAFKSRHHKQRQRNSDSSHDTNSIRSSPLGSQIGKSARPTPSENSNQGNPQRTINGTGVRGEESAPDRSEAHRSSSGSDSASNHTSNQNANTLREQGIGPLNGLDCAQTTGIGRSNSRDELAGELQDESAVGVRNFCAPSPTEVDTDDVYGKYLRNKGVTSRQDGDQHSEQTHSQSNLNMEHCVVSNLRESDASTRRAYPERAHQENAIHKHDSATNVGGLDPVYQSSPEQQSQYAPLQVKVPLSSIDALPQNSPVQKRTVSSINSSVPPQSAKRRKSSRGKTVKAKKVKNTGQLQLLRPHKEKMLLYAYPPNEKNNGYTVECVEAVQLTDDGSMLSTVKWTSLQLPMDSLVGEEYHSQFESLFKTNFGEKVWDLQREKRLQKMRRYPRHGKDNDYIVEHVEALDVAEDGSVRCTVRWASSVVAEDDLGEDLLKQAEILFKEKYGVEKWEQRLRRKQEATK</sequence>
<feature type="compositionally biased region" description="Polar residues" evidence="1">
    <location>
        <begin position="484"/>
        <end position="501"/>
    </location>
</feature>
<feature type="region of interest" description="Disordered" evidence="1">
    <location>
        <begin position="349"/>
        <end position="410"/>
    </location>
</feature>
<feature type="compositionally biased region" description="Polar residues" evidence="1">
    <location>
        <begin position="456"/>
        <end position="466"/>
    </location>
</feature>
<feature type="region of interest" description="Disordered" evidence="1">
    <location>
        <begin position="324"/>
        <end position="343"/>
    </location>
</feature>
<feature type="compositionally biased region" description="Basic residues" evidence="1">
    <location>
        <begin position="504"/>
        <end position="519"/>
    </location>
</feature>
<feature type="region of interest" description="Disordered" evidence="1">
    <location>
        <begin position="1"/>
        <end position="45"/>
    </location>
</feature>
<feature type="region of interest" description="Disordered" evidence="1">
    <location>
        <begin position="436"/>
        <end position="466"/>
    </location>
</feature>
<accession>A0A8E2F565</accession>
<feature type="compositionally biased region" description="Polar residues" evidence="1">
    <location>
        <begin position="198"/>
        <end position="217"/>
    </location>
</feature>